<dbReference type="Gene3D" id="3.30.1360.120">
    <property type="entry name" value="Probable tRNA modification gtpase trme, domain 1"/>
    <property type="match status" value="1"/>
</dbReference>
<comment type="subcellular location">
    <subcellularLocation>
        <location evidence="1">Mitochondrion matrix</location>
    </subcellularLocation>
</comment>
<dbReference type="Proteomes" id="UP001174691">
    <property type="component" value="Unassembled WGS sequence"/>
</dbReference>
<gene>
    <name evidence="7" type="ORF">NKR19_g361</name>
</gene>
<evidence type="ECO:0000256" key="4">
    <source>
        <dbReference type="ARBA" id="ARBA00093447"/>
    </source>
</evidence>
<sequence>MTPFTTSAMRLPTRLRASAGAISSSSSSAPRAPFVCRTCRTCRTSRRSYSSVTSPPQAAYTRLSSRRLISVSGPDAAKYLQGVITASITSPDGTPRTSGFYSAFLNAQGRVLHDVFVYPDILGGGGGDKNPAESFLVEVDAAEAERLVRHIKRYKLRARFAVRLLDGEEGVVWHAWDDTASIGLELGEGKGKAGSSIVLRDPRSPTLGYRVISTMSSAAAPPELGMELDVAEEEAYQIRRYLHGIPEGQSEILYESALPLESNMDVMGGIDFHKGCYVGQELTIRTKHRGVVRKRILPCVVYGEGEAGVDPQDRELTYQPGITPAKENGFGSAEEIPAGTSIGRVGKKGRSAGKWLRGVGNLGLALCRLEIMTDVVLPGEANTSAYNPVDEFVLTEKLEEGQETAGRQARVKAFVPLWLRQGLDGATPRP</sequence>
<dbReference type="Pfam" id="PF25455">
    <property type="entry name" value="Beta-barrel_CAF17_C"/>
    <property type="match status" value="1"/>
</dbReference>
<dbReference type="InterPro" id="IPR027266">
    <property type="entry name" value="TrmE/GcvT-like"/>
</dbReference>
<comment type="caution">
    <text evidence="7">The sequence shown here is derived from an EMBL/GenBank/DDBJ whole genome shotgun (WGS) entry which is preliminary data.</text>
</comment>
<accession>A0AA38S1U4</accession>
<name>A0AA38S1U4_9PEZI</name>
<evidence type="ECO:0000256" key="1">
    <source>
        <dbReference type="ARBA" id="ARBA00004305"/>
    </source>
</evidence>
<keyword evidence="8" id="KW-1185">Reference proteome</keyword>
<evidence type="ECO:0000259" key="6">
    <source>
        <dbReference type="Pfam" id="PF25455"/>
    </source>
</evidence>
<dbReference type="SUPFAM" id="SSF103025">
    <property type="entry name" value="Folate-binding domain"/>
    <property type="match status" value="1"/>
</dbReference>
<evidence type="ECO:0000313" key="7">
    <source>
        <dbReference type="EMBL" id="KAJ9165464.1"/>
    </source>
</evidence>
<dbReference type="PANTHER" id="PTHR22602:SF0">
    <property type="entry name" value="TRANSFERASE CAF17, MITOCHONDRIAL-RELATED"/>
    <property type="match status" value="1"/>
</dbReference>
<keyword evidence="3" id="KW-0496">Mitochondrion</keyword>
<dbReference type="NCBIfam" id="TIGR03317">
    <property type="entry name" value="ygfZ_signature"/>
    <property type="match status" value="1"/>
</dbReference>
<dbReference type="InterPro" id="IPR017703">
    <property type="entry name" value="YgfZ/GCV_T_CS"/>
</dbReference>
<protein>
    <recommendedName>
        <fullName evidence="5">Iron-sulfur cluster assembly factor IBA57 homolog, mitochondrial</fullName>
    </recommendedName>
</protein>
<evidence type="ECO:0000313" key="8">
    <source>
        <dbReference type="Proteomes" id="UP001174691"/>
    </source>
</evidence>
<comment type="similarity">
    <text evidence="4">Belongs to the GcvT family. CAF17/IBA57 subfamily.</text>
</comment>
<dbReference type="GO" id="GO:0016226">
    <property type="term" value="P:iron-sulfur cluster assembly"/>
    <property type="evidence" value="ECO:0007669"/>
    <property type="project" value="TreeGrafter"/>
</dbReference>
<proteinExistence type="inferred from homology"/>
<feature type="domain" description="CAF17 C-terminal" evidence="6">
    <location>
        <begin position="293"/>
        <end position="380"/>
    </location>
</feature>
<organism evidence="7 8">
    <name type="scientific">Coniochaeta hoffmannii</name>
    <dbReference type="NCBI Taxonomy" id="91930"/>
    <lineage>
        <taxon>Eukaryota</taxon>
        <taxon>Fungi</taxon>
        <taxon>Dikarya</taxon>
        <taxon>Ascomycota</taxon>
        <taxon>Pezizomycotina</taxon>
        <taxon>Sordariomycetes</taxon>
        <taxon>Sordariomycetidae</taxon>
        <taxon>Coniochaetales</taxon>
        <taxon>Coniochaetaceae</taxon>
        <taxon>Coniochaeta</taxon>
    </lineage>
</organism>
<reference evidence="7" key="1">
    <citation type="submission" date="2022-07" db="EMBL/GenBank/DDBJ databases">
        <title>Fungi with potential for degradation of polypropylene.</title>
        <authorList>
            <person name="Gostincar C."/>
        </authorList>
    </citation>
    <scope>NUCLEOTIDE SEQUENCE</scope>
    <source>
        <strain evidence="7">EXF-13287</strain>
    </source>
</reference>
<evidence type="ECO:0000256" key="3">
    <source>
        <dbReference type="ARBA" id="ARBA00023128"/>
    </source>
</evidence>
<dbReference type="InterPro" id="IPR057460">
    <property type="entry name" value="CAF17_C"/>
</dbReference>
<evidence type="ECO:0000256" key="2">
    <source>
        <dbReference type="ARBA" id="ARBA00022946"/>
    </source>
</evidence>
<keyword evidence="2" id="KW-0809">Transit peptide</keyword>
<dbReference type="PANTHER" id="PTHR22602">
    <property type="entry name" value="TRANSFERASE CAF17, MITOCHONDRIAL-RELATED"/>
    <property type="match status" value="1"/>
</dbReference>
<dbReference type="EMBL" id="JANBVN010000003">
    <property type="protein sequence ID" value="KAJ9165464.1"/>
    <property type="molecule type" value="Genomic_DNA"/>
</dbReference>
<dbReference type="InterPro" id="IPR045179">
    <property type="entry name" value="YgfZ/GcvT"/>
</dbReference>
<evidence type="ECO:0000256" key="5">
    <source>
        <dbReference type="ARBA" id="ARBA00093637"/>
    </source>
</evidence>
<dbReference type="GO" id="GO:0005759">
    <property type="term" value="C:mitochondrial matrix"/>
    <property type="evidence" value="ECO:0007669"/>
    <property type="project" value="UniProtKB-SubCell"/>
</dbReference>
<dbReference type="AlphaFoldDB" id="A0AA38S1U4"/>